<sequence>MGISRSGERTFRLRARCPVCVHSLSERRGPQALTAPSIYSLSASRRRDTLKPPPHSFMNCTSSRPSPHAYQSEIPPPSRFSERHDEGIHHRLRAALISARIRAMLRETKETTLLLPPLPTQTQTPTPPLSPPARTHTLCPILRTSDRISHLDAQMRNGLPPVGLPESHYFLLPTRPQHRPDHGAPTAPSSYAPSPTQGRHTSEKTEYALSPTATAYQYPGGVTRVMTGGVMLGVKTPKERSTNSFLARAASFEVPEISSITPRIRLKIVINDLLERYAVELL</sequence>
<reference evidence="2" key="1">
    <citation type="submission" date="2023-11" db="EMBL/GenBank/DDBJ databases">
        <authorList>
            <person name="De Vega J J."/>
            <person name="De Vega J J."/>
        </authorList>
    </citation>
    <scope>NUCLEOTIDE SEQUENCE</scope>
</reference>
<feature type="non-terminal residue" evidence="2">
    <location>
        <position position="1"/>
    </location>
</feature>
<dbReference type="EMBL" id="CAVNYO010000045">
    <property type="protein sequence ID" value="CAK5263833.1"/>
    <property type="molecule type" value="Genomic_DNA"/>
</dbReference>
<protein>
    <submittedName>
        <fullName evidence="2">Uncharacterized protein</fullName>
    </submittedName>
</protein>
<proteinExistence type="predicted"/>
<evidence type="ECO:0000313" key="3">
    <source>
        <dbReference type="Proteomes" id="UP001295794"/>
    </source>
</evidence>
<feature type="region of interest" description="Disordered" evidence="1">
    <location>
        <begin position="36"/>
        <end position="81"/>
    </location>
</feature>
<dbReference type="Proteomes" id="UP001295794">
    <property type="component" value="Unassembled WGS sequence"/>
</dbReference>
<evidence type="ECO:0000256" key="1">
    <source>
        <dbReference type="SAM" id="MobiDB-lite"/>
    </source>
</evidence>
<comment type="caution">
    <text evidence="2">The sequence shown here is derived from an EMBL/GenBank/DDBJ whole genome shotgun (WGS) entry which is preliminary data.</text>
</comment>
<name>A0AAD2GTZ3_9AGAR</name>
<organism evidence="2 3">
    <name type="scientific">Mycena citricolor</name>
    <dbReference type="NCBI Taxonomy" id="2018698"/>
    <lineage>
        <taxon>Eukaryota</taxon>
        <taxon>Fungi</taxon>
        <taxon>Dikarya</taxon>
        <taxon>Basidiomycota</taxon>
        <taxon>Agaricomycotina</taxon>
        <taxon>Agaricomycetes</taxon>
        <taxon>Agaricomycetidae</taxon>
        <taxon>Agaricales</taxon>
        <taxon>Marasmiineae</taxon>
        <taxon>Mycenaceae</taxon>
        <taxon>Mycena</taxon>
    </lineage>
</organism>
<feature type="compositionally biased region" description="Low complexity" evidence="1">
    <location>
        <begin position="184"/>
        <end position="196"/>
    </location>
</feature>
<dbReference type="AlphaFoldDB" id="A0AAD2GTZ3"/>
<accession>A0AAD2GTZ3</accession>
<gene>
    <name evidence="2" type="ORF">MYCIT1_LOCUS3523</name>
</gene>
<keyword evidence="3" id="KW-1185">Reference proteome</keyword>
<feature type="region of interest" description="Disordered" evidence="1">
    <location>
        <begin position="172"/>
        <end position="204"/>
    </location>
</feature>
<evidence type="ECO:0000313" key="2">
    <source>
        <dbReference type="EMBL" id="CAK5263833.1"/>
    </source>
</evidence>